<name>A0ABR4QB76_9CEST</name>
<sequence length="259" mass="29248">MPSIETVDVYDLLFDYVRKFPFKDNVKKRIDFDKLDASCVVEAKLRIRNLASHHEESTCLPSAGVTGRPRTCIIFSSTFDNSTSSEQTHSLRAEKRTTATCRLQLTKTVTRNGNVSIQVSPPNTMIQANGGFSKEKTITSEKEEVMEEELCWSLDTQVVIKPGNRTKADFVITEGNYTGTFKVDTVFEGKVSVILRNKRKQPITMLNIDDLRVFLKPEQGFKPWPEGKPGAVVFTNEGICNCSYGIEQHVELREDKLQC</sequence>
<dbReference type="CDD" id="cd20237">
    <property type="entry name" value="PFM_LIN24-like"/>
    <property type="match status" value="1"/>
</dbReference>
<dbReference type="PANTHER" id="PTHR39369:SF6">
    <property type="entry name" value="LIN-24 (TWENTY-FOUR) LIKE"/>
    <property type="match status" value="1"/>
</dbReference>
<protein>
    <submittedName>
        <fullName evidence="1">Uncharacterized protein</fullName>
    </submittedName>
</protein>
<reference evidence="1 2" key="1">
    <citation type="journal article" date="2022" name="Front. Cell. Infect. Microbiol.">
        <title>The Genomes of Two Strains of Taenia crassiceps the Animal Model for the Study of Human Cysticercosis.</title>
        <authorList>
            <person name="Bobes R.J."/>
            <person name="Estrada K."/>
            <person name="Rios-Valencia D.G."/>
            <person name="Calderon-Gallegos A."/>
            <person name="de la Torre P."/>
            <person name="Carrero J.C."/>
            <person name="Sanchez-Flores A."/>
            <person name="Laclette J.P."/>
        </authorList>
    </citation>
    <scope>NUCLEOTIDE SEQUENCE [LARGE SCALE GENOMIC DNA]</scope>
    <source>
        <strain evidence="1">WFUcys</strain>
    </source>
</reference>
<dbReference type="SUPFAM" id="SSF56973">
    <property type="entry name" value="Aerolisin/ETX pore-forming domain"/>
    <property type="match status" value="1"/>
</dbReference>
<gene>
    <name evidence="1" type="ORF">TcWFU_005127</name>
</gene>
<dbReference type="InterPro" id="IPR004991">
    <property type="entry name" value="Aerolysin-like"/>
</dbReference>
<accession>A0ABR4QB76</accession>
<evidence type="ECO:0000313" key="1">
    <source>
        <dbReference type="EMBL" id="KAL5106830.1"/>
    </source>
</evidence>
<dbReference type="EMBL" id="JAKROA010000005">
    <property type="protein sequence ID" value="KAL5106830.1"/>
    <property type="molecule type" value="Genomic_DNA"/>
</dbReference>
<dbReference type="Proteomes" id="UP001651158">
    <property type="component" value="Unassembled WGS sequence"/>
</dbReference>
<keyword evidence="2" id="KW-1185">Reference proteome</keyword>
<dbReference type="Gene3D" id="2.170.15.10">
    <property type="entry name" value="Proaerolysin, chain A, domain 3"/>
    <property type="match status" value="1"/>
</dbReference>
<proteinExistence type="predicted"/>
<organism evidence="1 2">
    <name type="scientific">Taenia crassiceps</name>
    <dbReference type="NCBI Taxonomy" id="6207"/>
    <lineage>
        <taxon>Eukaryota</taxon>
        <taxon>Metazoa</taxon>
        <taxon>Spiralia</taxon>
        <taxon>Lophotrochozoa</taxon>
        <taxon>Platyhelminthes</taxon>
        <taxon>Cestoda</taxon>
        <taxon>Eucestoda</taxon>
        <taxon>Cyclophyllidea</taxon>
        <taxon>Taeniidae</taxon>
        <taxon>Taenia</taxon>
    </lineage>
</organism>
<dbReference type="PANTHER" id="PTHR39369">
    <property type="entry name" value="LIN-24 (TWENTY-FOUR) LIKE"/>
    <property type="match status" value="1"/>
</dbReference>
<dbReference type="Pfam" id="PF03318">
    <property type="entry name" value="ETX_MTX2"/>
    <property type="match status" value="1"/>
</dbReference>
<evidence type="ECO:0000313" key="2">
    <source>
        <dbReference type="Proteomes" id="UP001651158"/>
    </source>
</evidence>
<comment type="caution">
    <text evidence="1">The sequence shown here is derived from an EMBL/GenBank/DDBJ whole genome shotgun (WGS) entry which is preliminary data.</text>
</comment>